<dbReference type="Proteomes" id="UP000535491">
    <property type="component" value="Unassembled WGS sequence"/>
</dbReference>
<gene>
    <name evidence="4" type="ORF">H1191_18495</name>
</gene>
<sequence length="380" mass="41790">MLKGTGLLRQQNEKRALSFLRIHRTTFRLEIAEALGLSKNTVSLIVDKFMREGMIKEIGIEEQGGVGRPRVQLSLVPEAYKSIGILVQDTQGQYVVTDYCANVLEKGTIFLNSQNVNECLMQLIKLCKSLLNKHPEVLGIGVGIPALVDPDQGFVYDSSHLGWKKIAVKEILDQHLPVQARILNSVNAAALGQLQVIPEEDSSSVFYIRIDEGVGGALIIRNEIYTGSSWTAGEIGHLSVKNDGPICSCGQRGCLESLISIPAIKERIAQNDQAIQFANWPHINENDHDPAMEEIFRESGKYLGIAAAQMINLFNPKYIIIDSPFSRAEAFTSSVSKTAGERALKVPFEQTSIIHIQTHFSSAKGAALAVILHFESDLRG</sequence>
<comment type="similarity">
    <text evidence="2">Belongs to the ROK (NagC/XylR) family.</text>
</comment>
<dbReference type="InterPro" id="IPR036388">
    <property type="entry name" value="WH-like_DNA-bd_sf"/>
</dbReference>
<dbReference type="InterPro" id="IPR000600">
    <property type="entry name" value="ROK"/>
</dbReference>
<comment type="function">
    <text evidence="1">Transcriptional repressor of xylose-utilizing enzymes.</text>
</comment>
<dbReference type="AlphaFoldDB" id="A0A7W1WUG8"/>
<dbReference type="Gene3D" id="3.30.420.40">
    <property type="match status" value="2"/>
</dbReference>
<dbReference type="PROSITE" id="PS01125">
    <property type="entry name" value="ROK"/>
    <property type="match status" value="1"/>
</dbReference>
<evidence type="ECO:0000256" key="3">
    <source>
        <dbReference type="ARBA" id="ARBA00022629"/>
    </source>
</evidence>
<dbReference type="EMBL" id="JACEIQ010000027">
    <property type="protein sequence ID" value="MBA4496259.1"/>
    <property type="molecule type" value="Genomic_DNA"/>
</dbReference>
<evidence type="ECO:0000256" key="2">
    <source>
        <dbReference type="ARBA" id="ARBA00006479"/>
    </source>
</evidence>
<dbReference type="SUPFAM" id="SSF46785">
    <property type="entry name" value="Winged helix' DNA-binding domain"/>
    <property type="match status" value="1"/>
</dbReference>
<comment type="caution">
    <text evidence="4">The sequence shown here is derived from an EMBL/GenBank/DDBJ whole genome shotgun (WGS) entry which is preliminary data.</text>
</comment>
<accession>A0A7W1WUG8</accession>
<dbReference type="InterPro" id="IPR036390">
    <property type="entry name" value="WH_DNA-bd_sf"/>
</dbReference>
<evidence type="ECO:0000313" key="4">
    <source>
        <dbReference type="EMBL" id="MBA4496259.1"/>
    </source>
</evidence>
<name>A0A7W1WUG8_9BACL</name>
<dbReference type="PANTHER" id="PTHR18964:SF149">
    <property type="entry name" value="BIFUNCTIONAL UDP-N-ACETYLGLUCOSAMINE 2-EPIMERASE_N-ACETYLMANNOSAMINE KINASE"/>
    <property type="match status" value="1"/>
</dbReference>
<organism evidence="4 5">
    <name type="scientific">Paenactinomyces guangxiensis</name>
    <dbReference type="NCBI Taxonomy" id="1490290"/>
    <lineage>
        <taxon>Bacteria</taxon>
        <taxon>Bacillati</taxon>
        <taxon>Bacillota</taxon>
        <taxon>Bacilli</taxon>
        <taxon>Bacillales</taxon>
        <taxon>Thermoactinomycetaceae</taxon>
        <taxon>Paenactinomyces</taxon>
    </lineage>
</organism>
<proteinExistence type="inferred from homology"/>
<dbReference type="Pfam" id="PF00480">
    <property type="entry name" value="ROK"/>
    <property type="match status" value="1"/>
</dbReference>
<reference evidence="4 5" key="1">
    <citation type="submission" date="2020-07" db="EMBL/GenBank/DDBJ databases">
        <authorList>
            <person name="Feng H."/>
        </authorList>
    </citation>
    <scope>NUCLEOTIDE SEQUENCE [LARGE SCALE GENOMIC DNA]</scope>
    <source>
        <strain evidence="5">s-10</strain>
    </source>
</reference>
<dbReference type="RefSeq" id="WP_181754521.1">
    <property type="nucleotide sequence ID" value="NZ_JACEIQ010000027.1"/>
</dbReference>
<dbReference type="GO" id="GO:0042732">
    <property type="term" value="P:D-xylose metabolic process"/>
    <property type="evidence" value="ECO:0007669"/>
    <property type="project" value="UniProtKB-KW"/>
</dbReference>
<protein>
    <submittedName>
        <fullName evidence="4">ROK family transcriptional regulator</fullName>
    </submittedName>
</protein>
<dbReference type="InterPro" id="IPR043129">
    <property type="entry name" value="ATPase_NBD"/>
</dbReference>
<dbReference type="PANTHER" id="PTHR18964">
    <property type="entry name" value="ROK (REPRESSOR, ORF, KINASE) FAMILY"/>
    <property type="match status" value="1"/>
</dbReference>
<keyword evidence="5" id="KW-1185">Reference proteome</keyword>
<dbReference type="InterPro" id="IPR049874">
    <property type="entry name" value="ROK_cs"/>
</dbReference>
<dbReference type="Gene3D" id="1.10.10.10">
    <property type="entry name" value="Winged helix-like DNA-binding domain superfamily/Winged helix DNA-binding domain"/>
    <property type="match status" value="1"/>
</dbReference>
<evidence type="ECO:0000256" key="1">
    <source>
        <dbReference type="ARBA" id="ARBA00002486"/>
    </source>
</evidence>
<dbReference type="SUPFAM" id="SSF53067">
    <property type="entry name" value="Actin-like ATPase domain"/>
    <property type="match status" value="1"/>
</dbReference>
<keyword evidence="3" id="KW-0859">Xylose metabolism</keyword>
<keyword evidence="3" id="KW-0119">Carbohydrate metabolism</keyword>
<evidence type="ECO:0000313" key="5">
    <source>
        <dbReference type="Proteomes" id="UP000535491"/>
    </source>
</evidence>